<keyword evidence="1" id="KW-1133">Transmembrane helix</keyword>
<organism evidence="2 3">
    <name type="scientific">Salvia divinorum</name>
    <name type="common">Maria pastora</name>
    <name type="synonym">Diviner's sage</name>
    <dbReference type="NCBI Taxonomy" id="28513"/>
    <lineage>
        <taxon>Eukaryota</taxon>
        <taxon>Viridiplantae</taxon>
        <taxon>Streptophyta</taxon>
        <taxon>Embryophyta</taxon>
        <taxon>Tracheophyta</taxon>
        <taxon>Spermatophyta</taxon>
        <taxon>Magnoliopsida</taxon>
        <taxon>eudicotyledons</taxon>
        <taxon>Gunneridae</taxon>
        <taxon>Pentapetalae</taxon>
        <taxon>asterids</taxon>
        <taxon>lamiids</taxon>
        <taxon>Lamiales</taxon>
        <taxon>Lamiaceae</taxon>
        <taxon>Nepetoideae</taxon>
        <taxon>Mentheae</taxon>
        <taxon>Salviinae</taxon>
        <taxon>Salvia</taxon>
        <taxon>Salvia subgen. Calosphace</taxon>
    </lineage>
</organism>
<reference evidence="2 3" key="1">
    <citation type="submission" date="2024-06" db="EMBL/GenBank/DDBJ databases">
        <title>A chromosome level genome sequence of Diviner's sage (Salvia divinorum).</title>
        <authorList>
            <person name="Ford S.A."/>
            <person name="Ro D.-K."/>
            <person name="Ness R.W."/>
            <person name="Phillips M.A."/>
        </authorList>
    </citation>
    <scope>NUCLEOTIDE SEQUENCE [LARGE SCALE GENOMIC DNA]</scope>
    <source>
        <strain evidence="2">SAF-2024a</strain>
        <tissue evidence="2">Leaf</tissue>
    </source>
</reference>
<keyword evidence="3" id="KW-1185">Reference proteome</keyword>
<gene>
    <name evidence="2" type="ORF">AAHA92_05951</name>
</gene>
<proteinExistence type="predicted"/>
<keyword evidence="1" id="KW-0472">Membrane</keyword>
<evidence type="ECO:0000313" key="3">
    <source>
        <dbReference type="Proteomes" id="UP001567538"/>
    </source>
</evidence>
<dbReference type="Proteomes" id="UP001567538">
    <property type="component" value="Unassembled WGS sequence"/>
</dbReference>
<evidence type="ECO:0000256" key="1">
    <source>
        <dbReference type="SAM" id="Phobius"/>
    </source>
</evidence>
<name>A0ABD1I6C3_SALDI</name>
<accession>A0ABD1I6C3</accession>
<dbReference type="AlphaFoldDB" id="A0ABD1I6C3"/>
<protein>
    <submittedName>
        <fullName evidence="2">Uncharacterized protein</fullName>
    </submittedName>
</protein>
<dbReference type="EMBL" id="JBEAFC010000003">
    <property type="protein sequence ID" value="KAL1563489.1"/>
    <property type="molecule type" value="Genomic_DNA"/>
</dbReference>
<comment type="caution">
    <text evidence="2">The sequence shown here is derived from an EMBL/GenBank/DDBJ whole genome shotgun (WGS) entry which is preliminary data.</text>
</comment>
<keyword evidence="1" id="KW-0812">Transmembrane</keyword>
<feature type="transmembrane region" description="Helical" evidence="1">
    <location>
        <begin position="59"/>
        <end position="82"/>
    </location>
</feature>
<evidence type="ECO:0000313" key="2">
    <source>
        <dbReference type="EMBL" id="KAL1563489.1"/>
    </source>
</evidence>
<sequence length="92" mass="10423">MAHACWDTPKWYVTRLSRYGDPKMVCDSLRGSMYSKSDVDLIPKVDVSNYASRLPSENHGVYCFVVEITLSAIMFSDLGLFVTRFSNSSTQE</sequence>